<accession>U3PIN4</accession>
<dbReference type="GeneID" id="17699691"/>
<name>U3PIN4_9CAUD</name>
<protein>
    <submittedName>
        <fullName evidence="1">DNA helicase</fullName>
    </submittedName>
</protein>
<dbReference type="Proteomes" id="UP000016892">
    <property type="component" value="Segment"/>
</dbReference>
<keyword evidence="1" id="KW-0067">ATP-binding</keyword>
<organism evidence="1 2">
    <name type="scientific">Burkholderia phage JG068</name>
    <dbReference type="NCBI Taxonomy" id="1401297"/>
    <lineage>
        <taxon>Viruses</taxon>
        <taxon>Duplodnaviria</taxon>
        <taxon>Heunggongvirae</taxon>
        <taxon>Uroviricota</taxon>
        <taxon>Caudoviricetes</taxon>
        <taxon>Autographivirales</taxon>
        <taxon>Autonotataviridae</taxon>
        <taxon>Mguuvirus</taxon>
        <taxon>Mguuvirus JG068</taxon>
    </lineage>
</organism>
<dbReference type="RefSeq" id="YP_008853852.1">
    <property type="nucleotide sequence ID" value="NC_022916.1"/>
</dbReference>
<proteinExistence type="predicted"/>
<dbReference type="KEGG" id="vg:17699691"/>
<evidence type="ECO:0000313" key="1">
    <source>
        <dbReference type="EMBL" id="AGW43595.1"/>
    </source>
</evidence>
<dbReference type="Pfam" id="PF13481">
    <property type="entry name" value="AAA_25"/>
    <property type="match status" value="1"/>
</dbReference>
<dbReference type="Gene3D" id="3.40.50.300">
    <property type="entry name" value="P-loop containing nucleotide triphosphate hydrolases"/>
    <property type="match status" value="1"/>
</dbReference>
<gene>
    <name evidence="1" type="ORF">JG068_013</name>
</gene>
<reference evidence="1 2" key="1">
    <citation type="journal article" date="2013" name="BMC Genomics">
        <title>Genomic characterization of JG068, a novel virulent podovirus active against Burkholderia cenocepacia.</title>
        <authorList>
            <person name="Lynch K.H."/>
            <person name="Abdu A.H."/>
            <person name="Schobert M."/>
            <person name="Dennis J.J."/>
        </authorList>
    </citation>
    <scope>NUCLEOTIDE SEQUENCE [LARGE SCALE GENOMIC DNA]</scope>
</reference>
<dbReference type="GO" id="GO:0004386">
    <property type="term" value="F:helicase activity"/>
    <property type="evidence" value="ECO:0007669"/>
    <property type="project" value="UniProtKB-KW"/>
</dbReference>
<dbReference type="InterPro" id="IPR027417">
    <property type="entry name" value="P-loop_NTPase"/>
</dbReference>
<dbReference type="EMBL" id="KC853746">
    <property type="protein sequence ID" value="AGW43595.1"/>
    <property type="molecule type" value="Genomic_DNA"/>
</dbReference>
<dbReference type="OrthoDB" id="8207at10239"/>
<keyword evidence="1" id="KW-0378">Hydrolase</keyword>
<keyword evidence="1" id="KW-0547">Nucleotide-binding</keyword>
<sequence>MILDNFGSFFKEHPEVEEITMENFKTWFHLKHPKDDENKRAAIDSMLLKVTGTPDPSAETGILERLLAAKAAGDVFGIIEKFNNGEDIDLYAALRGTVEWMENQTTKKIRVPWVQDSIHDILNEDRNDAGLHWRLDALNTSLRPLRGGDFGILAARPDKGKTTFTASEVTYMAAQFDAYYGLDHGRSVVWFNNEGPGKRIKARCYQAALGKTTRELVEMERSTLDAAYAKAIGAEDRIRIMDVHDFYSYEVEDILKRVKPGLVIFDMIDNIKFGGEVGNGGQRTDQLLEAMYQWARVLGVKYDTPVLAMSQISADGDGMQYPTLPMLKDSKTGKQGAADYIITLGSVNEPMYEASRWVGLTKNKLHKEGSPKSPCAEVVFDGQRARVSMPGV</sequence>
<dbReference type="SUPFAM" id="SSF52540">
    <property type="entry name" value="P-loop containing nucleoside triphosphate hydrolases"/>
    <property type="match status" value="1"/>
</dbReference>
<evidence type="ECO:0000313" key="2">
    <source>
        <dbReference type="Proteomes" id="UP000016892"/>
    </source>
</evidence>
<keyword evidence="1" id="KW-0347">Helicase</keyword>
<keyword evidence="2" id="KW-1185">Reference proteome</keyword>